<dbReference type="RefSeq" id="WP_307149140.1">
    <property type="nucleotide sequence ID" value="NZ_JAUSTU010000003.1"/>
</dbReference>
<protein>
    <recommendedName>
        <fullName evidence="6">Tissue inhibitor of metalloproteinase</fullName>
    </recommendedName>
</protein>
<dbReference type="Gene3D" id="2.40.50.120">
    <property type="match status" value="1"/>
</dbReference>
<keyword evidence="3" id="KW-1133">Transmembrane helix</keyword>
<evidence type="ECO:0000256" key="2">
    <source>
        <dbReference type="ARBA" id="ARBA00022525"/>
    </source>
</evidence>
<dbReference type="Proteomes" id="UP001231362">
    <property type="component" value="Unassembled WGS sequence"/>
</dbReference>
<comment type="caution">
    <text evidence="4">The sequence shown here is derived from an EMBL/GenBank/DDBJ whole genome shotgun (WGS) entry which is preliminary data.</text>
</comment>
<keyword evidence="3" id="KW-0472">Membrane</keyword>
<evidence type="ECO:0000256" key="1">
    <source>
        <dbReference type="ARBA" id="ARBA00004613"/>
    </source>
</evidence>
<gene>
    <name evidence="4" type="ORF">J2S07_000837</name>
</gene>
<proteinExistence type="predicted"/>
<accession>A0ABT9V0U1</accession>
<keyword evidence="3" id="KW-0812">Transmembrane</keyword>
<keyword evidence="5" id="KW-1185">Reference proteome</keyword>
<sequence length="188" mass="21225">MKDRLFKCMLTMLFLSGSTLIFPNNIYACSCVGIEPAEAFEKSEAVFLGRVLNTKPEQVHDGVTVSYRTANLFEVTQIWKGTHQSQMLVFDNGYVESCGIGFEEGKTYLVYASKNENGEFRTGLCSRTEEASKAGEDLKFLGQGKEMNHSSEVNKTIKKYDMEIFIGGIIVVFMLALFIFKKGRQKHR</sequence>
<dbReference type="InterPro" id="IPR001820">
    <property type="entry name" value="TIMP"/>
</dbReference>
<evidence type="ECO:0000313" key="4">
    <source>
        <dbReference type="EMBL" id="MDQ0154533.1"/>
    </source>
</evidence>
<feature type="transmembrane region" description="Helical" evidence="3">
    <location>
        <begin position="164"/>
        <end position="180"/>
    </location>
</feature>
<dbReference type="Pfam" id="PF00965">
    <property type="entry name" value="TIMP"/>
    <property type="match status" value="1"/>
</dbReference>
<reference evidence="4 5" key="1">
    <citation type="submission" date="2023-07" db="EMBL/GenBank/DDBJ databases">
        <title>Genomic Encyclopedia of Type Strains, Phase IV (KMG-IV): sequencing the most valuable type-strain genomes for metagenomic binning, comparative biology and taxonomic classification.</title>
        <authorList>
            <person name="Goeker M."/>
        </authorList>
    </citation>
    <scope>NUCLEOTIDE SEQUENCE [LARGE SCALE GENOMIC DNA]</scope>
    <source>
        <strain evidence="4 5">DSM 23948</strain>
    </source>
</reference>
<evidence type="ECO:0000313" key="5">
    <source>
        <dbReference type="Proteomes" id="UP001231362"/>
    </source>
</evidence>
<evidence type="ECO:0008006" key="6">
    <source>
        <dbReference type="Google" id="ProtNLM"/>
    </source>
</evidence>
<keyword evidence="2" id="KW-0964">Secreted</keyword>
<comment type="subcellular location">
    <subcellularLocation>
        <location evidence="1">Secreted</location>
    </subcellularLocation>
</comment>
<dbReference type="InterPro" id="IPR008993">
    <property type="entry name" value="TIMP-like_OB-fold"/>
</dbReference>
<name>A0ABT9V0U1_9BACL</name>
<dbReference type="EMBL" id="JAUSTU010000003">
    <property type="protein sequence ID" value="MDQ0154533.1"/>
    <property type="molecule type" value="Genomic_DNA"/>
</dbReference>
<evidence type="ECO:0000256" key="3">
    <source>
        <dbReference type="SAM" id="Phobius"/>
    </source>
</evidence>
<dbReference type="SUPFAM" id="SSF50242">
    <property type="entry name" value="TIMP-like"/>
    <property type="match status" value="1"/>
</dbReference>
<organism evidence="4 5">
    <name type="scientific">Anoxybacillus andreesenii</name>
    <dbReference type="NCBI Taxonomy" id="1325932"/>
    <lineage>
        <taxon>Bacteria</taxon>
        <taxon>Bacillati</taxon>
        <taxon>Bacillota</taxon>
        <taxon>Bacilli</taxon>
        <taxon>Bacillales</taxon>
        <taxon>Anoxybacillaceae</taxon>
        <taxon>Anoxybacillus</taxon>
    </lineage>
</organism>